<organism evidence="2">
    <name type="scientific">Phenylobacterium glaciei</name>
    <dbReference type="NCBI Taxonomy" id="2803784"/>
    <lineage>
        <taxon>Bacteria</taxon>
        <taxon>Pseudomonadati</taxon>
        <taxon>Pseudomonadota</taxon>
        <taxon>Alphaproteobacteria</taxon>
        <taxon>Caulobacterales</taxon>
        <taxon>Caulobacteraceae</taxon>
        <taxon>Phenylobacterium</taxon>
    </lineage>
</organism>
<sequence>MGAQVVSETGAAPVSVADLARRHGVSRAHVLKLLRTPTRPRPSTGSRTSAPSPCRPGCWTGWNMGWR</sequence>
<protein>
    <submittedName>
        <fullName evidence="2">Uncharacterized protein</fullName>
    </submittedName>
</protein>
<gene>
    <name evidence="2" type="ORF">JKL49_25165</name>
</gene>
<feature type="compositionally biased region" description="Polar residues" evidence="1">
    <location>
        <begin position="41"/>
        <end position="51"/>
    </location>
</feature>
<evidence type="ECO:0000256" key="1">
    <source>
        <dbReference type="SAM" id="MobiDB-lite"/>
    </source>
</evidence>
<evidence type="ECO:0000313" key="2">
    <source>
        <dbReference type="EMBL" id="QQZ49946.1"/>
    </source>
</evidence>
<dbReference type="EMBL" id="CP068570">
    <property type="protein sequence ID" value="QQZ49946.1"/>
    <property type="molecule type" value="Genomic_DNA"/>
</dbReference>
<accession>A0A974P2B5</accession>
<proteinExistence type="predicted"/>
<dbReference type="AlphaFoldDB" id="A0A974P2B5"/>
<feature type="region of interest" description="Disordered" evidence="1">
    <location>
        <begin position="35"/>
        <end position="54"/>
    </location>
</feature>
<name>A0A974P2B5_9CAUL</name>
<reference evidence="2" key="1">
    <citation type="submission" date="2021-01" db="EMBL/GenBank/DDBJ databases">
        <title>Genome sequence of Phenylobacterium sp. 20VBR1 isolated from a valley glaceir, Ny-Alesund, Svalbard.</title>
        <authorList>
            <person name="Thomas F.A."/>
            <person name="Krishnan K.P."/>
            <person name="Sinha R.K."/>
        </authorList>
    </citation>
    <scope>NUCLEOTIDE SEQUENCE</scope>
    <source>
        <strain evidence="2">20VBR1</strain>
    </source>
</reference>